<dbReference type="Pfam" id="PF07843">
    <property type="entry name" value="DUF1634"/>
    <property type="match status" value="1"/>
</dbReference>
<evidence type="ECO:0008006" key="4">
    <source>
        <dbReference type="Google" id="ProtNLM"/>
    </source>
</evidence>
<dbReference type="OrthoDB" id="1682804at2"/>
<feature type="transmembrane region" description="Helical" evidence="1">
    <location>
        <begin position="99"/>
        <end position="121"/>
    </location>
</feature>
<dbReference type="RefSeq" id="WP_057895099.1">
    <property type="nucleotide sequence ID" value="NZ_AYZQ01000005.1"/>
</dbReference>
<protein>
    <recommendedName>
        <fullName evidence="4">Integral membrane protein</fullName>
    </recommendedName>
</protein>
<accession>A0A0R2AWR9</accession>
<dbReference type="PATRIC" id="fig|1423727.3.peg.1848"/>
<sequence length="122" mass="13135">MDQSTREETEKIELVIGKLLRVGVIISATVILIGMAMFIISGHSGYAGASHPTTPSAILSGVVALKPYAIMMLGLFLLILTPVLRVVVSIYAFFKEKDFLYTAITTVVLVILVIAMFIGYAG</sequence>
<name>A0A0R2AWR9_9LACO</name>
<keyword evidence="1" id="KW-1133">Transmembrane helix</keyword>
<proteinExistence type="predicted"/>
<organism evidence="2 3">
    <name type="scientific">Lacticaseibacillus brantae DSM 23927</name>
    <dbReference type="NCBI Taxonomy" id="1423727"/>
    <lineage>
        <taxon>Bacteria</taxon>
        <taxon>Bacillati</taxon>
        <taxon>Bacillota</taxon>
        <taxon>Bacilli</taxon>
        <taxon>Lactobacillales</taxon>
        <taxon>Lactobacillaceae</taxon>
        <taxon>Lacticaseibacillus</taxon>
    </lineage>
</organism>
<feature type="transmembrane region" description="Helical" evidence="1">
    <location>
        <begin position="68"/>
        <end position="87"/>
    </location>
</feature>
<evidence type="ECO:0000313" key="3">
    <source>
        <dbReference type="Proteomes" id="UP000051672"/>
    </source>
</evidence>
<evidence type="ECO:0000256" key="1">
    <source>
        <dbReference type="SAM" id="Phobius"/>
    </source>
</evidence>
<dbReference type="InterPro" id="IPR012861">
    <property type="entry name" value="DUF1634"/>
</dbReference>
<evidence type="ECO:0000313" key="2">
    <source>
        <dbReference type="EMBL" id="KRM71343.1"/>
    </source>
</evidence>
<dbReference type="STRING" id="1423727.FC34_GL001823"/>
<dbReference type="EMBL" id="AYZQ01000005">
    <property type="protein sequence ID" value="KRM71343.1"/>
    <property type="molecule type" value="Genomic_DNA"/>
</dbReference>
<gene>
    <name evidence="2" type="ORF">FC34_GL001823</name>
</gene>
<keyword evidence="1" id="KW-0472">Membrane</keyword>
<keyword evidence="3" id="KW-1185">Reference proteome</keyword>
<dbReference type="AlphaFoldDB" id="A0A0R2AWR9"/>
<keyword evidence="1" id="KW-0812">Transmembrane</keyword>
<feature type="transmembrane region" description="Helical" evidence="1">
    <location>
        <begin position="20"/>
        <end position="40"/>
    </location>
</feature>
<comment type="caution">
    <text evidence="2">The sequence shown here is derived from an EMBL/GenBank/DDBJ whole genome shotgun (WGS) entry which is preliminary data.</text>
</comment>
<reference evidence="2 3" key="1">
    <citation type="journal article" date="2015" name="Genome Announc.">
        <title>Expanding the biotechnology potential of lactobacilli through comparative genomics of 213 strains and associated genera.</title>
        <authorList>
            <person name="Sun Z."/>
            <person name="Harris H.M."/>
            <person name="McCann A."/>
            <person name="Guo C."/>
            <person name="Argimon S."/>
            <person name="Zhang W."/>
            <person name="Yang X."/>
            <person name="Jeffery I.B."/>
            <person name="Cooney J.C."/>
            <person name="Kagawa T.F."/>
            <person name="Liu W."/>
            <person name="Song Y."/>
            <person name="Salvetti E."/>
            <person name="Wrobel A."/>
            <person name="Rasinkangas P."/>
            <person name="Parkhill J."/>
            <person name="Rea M.C."/>
            <person name="O'Sullivan O."/>
            <person name="Ritari J."/>
            <person name="Douillard F.P."/>
            <person name="Paul Ross R."/>
            <person name="Yang R."/>
            <person name="Briner A.E."/>
            <person name="Felis G.E."/>
            <person name="de Vos W.M."/>
            <person name="Barrangou R."/>
            <person name="Klaenhammer T.R."/>
            <person name="Caufield P.W."/>
            <person name="Cui Y."/>
            <person name="Zhang H."/>
            <person name="O'Toole P.W."/>
        </authorList>
    </citation>
    <scope>NUCLEOTIDE SEQUENCE [LARGE SCALE GENOMIC DNA]</scope>
    <source>
        <strain evidence="2 3">DSM 23927</strain>
    </source>
</reference>
<dbReference type="Proteomes" id="UP000051672">
    <property type="component" value="Unassembled WGS sequence"/>
</dbReference>